<comment type="subcellular location">
    <subcellularLocation>
        <location evidence="1">Cell membrane</location>
        <topology evidence="1">Multi-pass membrane protein</topology>
    </subcellularLocation>
</comment>
<accession>C9A5B9</accession>
<reference evidence="3 4" key="1">
    <citation type="submission" date="2009-02" db="EMBL/GenBank/DDBJ databases">
        <authorList>
            <consortium name="The Broad Institute Genome Sequencing Platform"/>
            <person name="Feldgarden M."/>
            <person name="Young S.K."/>
            <person name="Kodira C.D."/>
            <person name="Zeng Q."/>
            <person name="Koehrsen M."/>
            <person name="Alvarado L."/>
            <person name="Berlin A."/>
            <person name="Borenstein D."/>
            <person name="Chen Z."/>
            <person name="Engels R."/>
            <person name="Freedman E."/>
            <person name="Gellesch M."/>
            <person name="Goldberg J."/>
            <person name="Griggs A."/>
            <person name="Gujja S."/>
            <person name="Heiman D."/>
            <person name="Hepburn T."/>
            <person name="Howarth C."/>
            <person name="Jen D."/>
            <person name="Larson L."/>
            <person name="Lewis B."/>
            <person name="Mehta T."/>
            <person name="Park D."/>
            <person name="Pearson M."/>
            <person name="Roberts A."/>
            <person name="Saif S."/>
            <person name="Shea T."/>
            <person name="Shenoy N."/>
            <person name="Sisk P."/>
            <person name="Stolte C."/>
            <person name="Sykes S."/>
            <person name="Walk T."/>
            <person name="White J."/>
            <person name="Yandava C."/>
            <person name="Gilmore M."/>
            <person name="Manson J."/>
            <person name="Palmer K."/>
            <person name="Carniol K."/>
            <person name="Lander E."/>
            <person name="Nusbaum C."/>
            <person name="Galagan J."/>
            <person name="Birren B."/>
        </authorList>
    </citation>
    <scope>NUCLEOTIDE SEQUENCE [LARGE SCALE GENOMIC DNA]</scope>
    <source>
        <strain evidence="3 4">EC20</strain>
    </source>
</reference>
<evidence type="ECO:0000313" key="4">
    <source>
        <dbReference type="Proteomes" id="UP000012675"/>
    </source>
</evidence>
<name>C9A5B9_ENTCA</name>
<dbReference type="InterPro" id="IPR011701">
    <property type="entry name" value="MFS"/>
</dbReference>
<dbReference type="SUPFAM" id="SSF103473">
    <property type="entry name" value="MFS general substrate transporter"/>
    <property type="match status" value="1"/>
</dbReference>
<evidence type="ECO:0000313" key="3">
    <source>
        <dbReference type="EMBL" id="EEV37811.2"/>
    </source>
</evidence>
<evidence type="ECO:0008006" key="5">
    <source>
        <dbReference type="Google" id="ProtNLM"/>
    </source>
</evidence>
<feature type="transmembrane region" description="Helical" evidence="2">
    <location>
        <begin position="259"/>
        <end position="276"/>
    </location>
</feature>
<keyword evidence="2" id="KW-1133">Transmembrane helix</keyword>
<keyword evidence="4" id="KW-1185">Reference proteome</keyword>
<dbReference type="HOGENOM" id="CLU_982579_0_0_9"/>
<dbReference type="AlphaFoldDB" id="C9A5B9"/>
<evidence type="ECO:0000256" key="2">
    <source>
        <dbReference type="SAM" id="Phobius"/>
    </source>
</evidence>
<dbReference type="EMBL" id="CP004856">
    <property type="protein sequence ID" value="EEV37811.2"/>
    <property type="molecule type" value="Genomic_DNA"/>
</dbReference>
<feature type="transmembrane region" description="Helical" evidence="2">
    <location>
        <begin position="45"/>
        <end position="66"/>
    </location>
</feature>
<feature type="transmembrane region" description="Helical" evidence="2">
    <location>
        <begin position="164"/>
        <end position="184"/>
    </location>
</feature>
<dbReference type="InterPro" id="IPR036259">
    <property type="entry name" value="MFS_trans_sf"/>
</dbReference>
<reference evidence="3 4" key="2">
    <citation type="submission" date="2013-03" db="EMBL/GenBank/DDBJ databases">
        <title>The Genome Sequence of Enterococcus casseliflavus EC20 (899205).</title>
        <authorList>
            <consortium name="The Broad Institute Genomics Platform"/>
            <consortium name="The Broad Institute Genome Sequencing Center for Infectious Disease"/>
            <person name="Russ C."/>
            <person name="Feldgarden M."/>
            <person name="Gilmore M."/>
            <person name="Manson J."/>
            <person name="Palmer K."/>
            <person name="Carniol K."/>
            <person name="Walker B."/>
            <person name="Young S.K."/>
            <person name="Zeng Q."/>
            <person name="Gargeya S."/>
            <person name="Fitzgerald M."/>
            <person name="Haas B."/>
            <person name="Abouelleil A."/>
            <person name="Allen A.W."/>
            <person name="Alvarado L."/>
            <person name="Arachchi H.M."/>
            <person name="Berlin A.M."/>
            <person name="Chapman S.B."/>
            <person name="Gainer-Dewar J."/>
            <person name="Goldberg J."/>
            <person name="Griggs A."/>
            <person name="Gujja S."/>
            <person name="Hansen M."/>
            <person name="Howarth C."/>
            <person name="Imamovic A."/>
            <person name="Ireland A."/>
            <person name="Larimer J."/>
            <person name="McCowan C."/>
            <person name="Murphy C."/>
            <person name="Pearson M."/>
            <person name="Poon T.W."/>
            <person name="Priest M."/>
            <person name="Roberts A."/>
            <person name="Saif S."/>
            <person name="Shea T."/>
            <person name="Sisk P."/>
            <person name="Sykes S."/>
            <person name="Wortman J."/>
            <person name="Nusbaum C."/>
            <person name="Birren B."/>
        </authorList>
    </citation>
    <scope>NUCLEOTIDE SEQUENCE [LARGE SCALE GENOMIC DNA]</scope>
    <source>
        <strain evidence="3 4">EC20</strain>
    </source>
</reference>
<dbReference type="Proteomes" id="UP000012675">
    <property type="component" value="Chromosome"/>
</dbReference>
<dbReference type="GO" id="GO:0022857">
    <property type="term" value="F:transmembrane transporter activity"/>
    <property type="evidence" value="ECO:0007669"/>
    <property type="project" value="InterPro"/>
</dbReference>
<gene>
    <name evidence="3" type="ORF">ECBG_00080</name>
</gene>
<feature type="transmembrane region" description="Helical" evidence="2">
    <location>
        <begin position="190"/>
        <end position="212"/>
    </location>
</feature>
<dbReference type="Gene3D" id="1.20.1250.20">
    <property type="entry name" value="MFS general substrate transporter like domains"/>
    <property type="match status" value="1"/>
</dbReference>
<feature type="transmembrane region" description="Helical" evidence="2">
    <location>
        <begin position="139"/>
        <end position="157"/>
    </location>
</feature>
<dbReference type="Pfam" id="PF07690">
    <property type="entry name" value="MFS_1"/>
    <property type="match status" value="1"/>
</dbReference>
<sequence length="283" mass="31802">MIKFLISDDVTMERVQGINSAFGQISSIAGTLVGGFLFTRVKLEILLSLNILLFGFVLLLTIIIIYQCNKIYKIIEAEKAEIVFHFLTELKTTIQLVFQIKGLRQKLLFVSIANGLLSLTLPVISLIASGQHISEQLSIIQTLQICFMILGSILAGIGLKKIKLIHLFILFFIFYSFFLVGLLFNKILLSMIFVSLFSLCLGMITPKFMAYVISIVSVKNIGGFIGAINTLIMFIPFMNTVLLQILLPLMDVEKIVRGYIMVTTVSLGFSILFRFLDKNNYDM</sequence>
<feature type="transmembrane region" description="Helical" evidence="2">
    <location>
        <begin position="21"/>
        <end position="39"/>
    </location>
</feature>
<feature type="transmembrane region" description="Helical" evidence="2">
    <location>
        <begin position="224"/>
        <end position="247"/>
    </location>
</feature>
<keyword evidence="2" id="KW-0812">Transmembrane</keyword>
<evidence type="ECO:0000256" key="1">
    <source>
        <dbReference type="ARBA" id="ARBA00004651"/>
    </source>
</evidence>
<dbReference type="KEGG" id="ecas:ECBG_00080"/>
<proteinExistence type="predicted"/>
<dbReference type="GO" id="GO:0005886">
    <property type="term" value="C:plasma membrane"/>
    <property type="evidence" value="ECO:0007669"/>
    <property type="project" value="UniProtKB-SubCell"/>
</dbReference>
<protein>
    <recommendedName>
        <fullName evidence="5">Major facilitator superfamily (MFS) profile domain-containing protein</fullName>
    </recommendedName>
</protein>
<feature type="transmembrane region" description="Helical" evidence="2">
    <location>
        <begin position="107"/>
        <end position="127"/>
    </location>
</feature>
<keyword evidence="2" id="KW-0472">Membrane</keyword>
<organism evidence="3 4">
    <name type="scientific">Enterococcus casseliflavus EC20</name>
    <dbReference type="NCBI Taxonomy" id="565655"/>
    <lineage>
        <taxon>Bacteria</taxon>
        <taxon>Bacillati</taxon>
        <taxon>Bacillota</taxon>
        <taxon>Bacilli</taxon>
        <taxon>Lactobacillales</taxon>
        <taxon>Enterococcaceae</taxon>
        <taxon>Enterococcus</taxon>
    </lineage>
</organism>